<organism evidence="1 2">
    <name type="scientific">Starkeya nomas</name>
    <dbReference type="NCBI Taxonomy" id="2666134"/>
    <lineage>
        <taxon>Bacteria</taxon>
        <taxon>Pseudomonadati</taxon>
        <taxon>Pseudomonadota</taxon>
        <taxon>Alphaproteobacteria</taxon>
        <taxon>Hyphomicrobiales</taxon>
        <taxon>Xanthobacteraceae</taxon>
        <taxon>Starkeya</taxon>
    </lineage>
</organism>
<proteinExistence type="predicted"/>
<reference evidence="1 2" key="1">
    <citation type="submission" date="2019-12" db="EMBL/GenBank/DDBJ databases">
        <authorList>
            <person name="Reyes-Prieto M."/>
        </authorList>
    </citation>
    <scope>NUCLEOTIDE SEQUENCE [LARGE SCALE GENOMIC DNA]</scope>
    <source>
        <strain evidence="1">HF14-78462</strain>
    </source>
</reference>
<evidence type="ECO:0000313" key="2">
    <source>
        <dbReference type="Proteomes" id="UP000433050"/>
    </source>
</evidence>
<dbReference type="EMBL" id="CACSAS010000001">
    <property type="protein sequence ID" value="CAA0095911.1"/>
    <property type="molecule type" value="Genomic_DNA"/>
</dbReference>
<dbReference type="AlphaFoldDB" id="A0A5S9NYJ7"/>
<dbReference type="Proteomes" id="UP000433050">
    <property type="component" value="Unassembled WGS sequence"/>
</dbReference>
<dbReference type="RefSeq" id="WP_159598689.1">
    <property type="nucleotide sequence ID" value="NZ_CACSAS010000001.1"/>
</dbReference>
<evidence type="ECO:0000313" key="1">
    <source>
        <dbReference type="EMBL" id="CAA0095911.1"/>
    </source>
</evidence>
<sequence>MISTRHVANENAVIPGLDPGIHAVPPMRPVQGMDGRAKPGHDVALAEGVPS</sequence>
<gene>
    <name evidence="1" type="ORF">STARVERO_01942</name>
</gene>
<keyword evidence="2" id="KW-1185">Reference proteome</keyword>
<accession>A0A5S9NYJ7</accession>
<protein>
    <submittedName>
        <fullName evidence="1">Uncharacterized protein</fullName>
    </submittedName>
</protein>
<name>A0A5S9NYJ7_9HYPH</name>